<dbReference type="Proteomes" id="UP000198348">
    <property type="component" value="Unassembled WGS sequence"/>
</dbReference>
<gene>
    <name evidence="2" type="ORF">SAMN06265360_107203</name>
</gene>
<keyword evidence="1" id="KW-0812">Transmembrane</keyword>
<keyword evidence="1" id="KW-1133">Transmembrane helix</keyword>
<protein>
    <submittedName>
        <fullName evidence="2">Uncharacterized protein</fullName>
    </submittedName>
</protein>
<reference evidence="2 3" key="1">
    <citation type="submission" date="2017-06" db="EMBL/GenBank/DDBJ databases">
        <authorList>
            <person name="Kim H.J."/>
            <person name="Triplett B.A."/>
        </authorList>
    </citation>
    <scope>NUCLEOTIDE SEQUENCE [LARGE SCALE GENOMIC DNA]</scope>
    <source>
        <strain evidence="2 3">DSM 45207</strain>
    </source>
</reference>
<keyword evidence="3" id="KW-1185">Reference proteome</keyword>
<dbReference type="RefSeq" id="WP_089301016.1">
    <property type="nucleotide sequence ID" value="NZ_FZNW01000007.1"/>
</dbReference>
<evidence type="ECO:0000313" key="2">
    <source>
        <dbReference type="EMBL" id="SNR49829.1"/>
    </source>
</evidence>
<sequence length="70" mass="7300">MNTLILTGMAAILAALGTWGIRHAPQLAPAPLPEQERRHRTRVLRRGGIACLVAATLLLAAGAHALLTAA</sequence>
<evidence type="ECO:0000313" key="3">
    <source>
        <dbReference type="Proteomes" id="UP000198348"/>
    </source>
</evidence>
<keyword evidence="1" id="KW-0472">Membrane</keyword>
<proteinExistence type="predicted"/>
<dbReference type="AlphaFoldDB" id="A0A238WW47"/>
<feature type="transmembrane region" description="Helical" evidence="1">
    <location>
        <begin position="44"/>
        <end position="67"/>
    </location>
</feature>
<evidence type="ECO:0000256" key="1">
    <source>
        <dbReference type="SAM" id="Phobius"/>
    </source>
</evidence>
<dbReference type="EMBL" id="FZNW01000007">
    <property type="protein sequence ID" value="SNR49829.1"/>
    <property type="molecule type" value="Genomic_DNA"/>
</dbReference>
<name>A0A238WW47_9PSEU</name>
<organism evidence="2 3">
    <name type="scientific">Haloechinothrix alba</name>
    <dbReference type="NCBI Taxonomy" id="664784"/>
    <lineage>
        <taxon>Bacteria</taxon>
        <taxon>Bacillati</taxon>
        <taxon>Actinomycetota</taxon>
        <taxon>Actinomycetes</taxon>
        <taxon>Pseudonocardiales</taxon>
        <taxon>Pseudonocardiaceae</taxon>
        <taxon>Haloechinothrix</taxon>
    </lineage>
</organism>
<accession>A0A238WW47</accession>